<evidence type="ECO:0000256" key="2">
    <source>
        <dbReference type="SAM" id="SignalP"/>
    </source>
</evidence>
<protein>
    <submittedName>
        <fullName evidence="3">Uncharacterized protein</fullName>
    </submittedName>
</protein>
<keyword evidence="2" id="KW-0732">Signal</keyword>
<dbReference type="EnsemblMetazoa" id="SCAU011622-RA">
    <property type="protein sequence ID" value="SCAU011622-PA"/>
    <property type="gene ID" value="SCAU011622"/>
</dbReference>
<feature type="region of interest" description="Disordered" evidence="1">
    <location>
        <begin position="28"/>
        <end position="59"/>
    </location>
</feature>
<sequence length="196" mass="22428">MNEYLFFLISIACLSQCLGEKPMSPTPSPAAIRTLSITPTPSPISSRTTSSTTSSTPLSADQENARFDFILQETKLLTLDVKTLIDKTLAQLPKDSDYDFHRNRCREYLELYRQYQLATSDDCGEKALEFYDFQNTFLKFYLGENIKALRSQEMVQLLNRNGMQDIIHKIHAKRSELSIGNTNWNKFFGYMAVGHC</sequence>
<dbReference type="Proteomes" id="UP000095300">
    <property type="component" value="Unassembled WGS sequence"/>
</dbReference>
<evidence type="ECO:0000256" key="1">
    <source>
        <dbReference type="SAM" id="MobiDB-lite"/>
    </source>
</evidence>
<keyword evidence="4" id="KW-1185">Reference proteome</keyword>
<name>A0A1I8PVW3_STOCA</name>
<feature type="compositionally biased region" description="Low complexity" evidence="1">
    <location>
        <begin position="33"/>
        <end position="59"/>
    </location>
</feature>
<evidence type="ECO:0000313" key="3">
    <source>
        <dbReference type="EnsemblMetazoa" id="SCAU011622-PA"/>
    </source>
</evidence>
<reference evidence="3" key="1">
    <citation type="submission" date="2020-05" db="UniProtKB">
        <authorList>
            <consortium name="EnsemblMetazoa"/>
        </authorList>
    </citation>
    <scope>IDENTIFICATION</scope>
    <source>
        <strain evidence="3">USDA</strain>
    </source>
</reference>
<accession>A0A1I8PVW3</accession>
<proteinExistence type="predicted"/>
<feature type="chain" id="PRO_5009327314" evidence="2">
    <location>
        <begin position="20"/>
        <end position="196"/>
    </location>
</feature>
<dbReference type="AlphaFoldDB" id="A0A1I8PVW3"/>
<evidence type="ECO:0000313" key="4">
    <source>
        <dbReference type="Proteomes" id="UP000095300"/>
    </source>
</evidence>
<gene>
    <name evidence="3" type="primary">106081231</name>
</gene>
<dbReference type="VEuPathDB" id="VectorBase:SCAU011622"/>
<organism evidence="3 4">
    <name type="scientific">Stomoxys calcitrans</name>
    <name type="common">Stable fly</name>
    <name type="synonym">Conops calcitrans</name>
    <dbReference type="NCBI Taxonomy" id="35570"/>
    <lineage>
        <taxon>Eukaryota</taxon>
        <taxon>Metazoa</taxon>
        <taxon>Ecdysozoa</taxon>
        <taxon>Arthropoda</taxon>
        <taxon>Hexapoda</taxon>
        <taxon>Insecta</taxon>
        <taxon>Pterygota</taxon>
        <taxon>Neoptera</taxon>
        <taxon>Endopterygota</taxon>
        <taxon>Diptera</taxon>
        <taxon>Brachycera</taxon>
        <taxon>Muscomorpha</taxon>
        <taxon>Muscoidea</taxon>
        <taxon>Muscidae</taxon>
        <taxon>Stomoxys</taxon>
    </lineage>
</organism>
<feature type="signal peptide" evidence="2">
    <location>
        <begin position="1"/>
        <end position="19"/>
    </location>
</feature>